<reference evidence="2 3" key="1">
    <citation type="submission" date="2022-09" db="EMBL/GenBank/DDBJ databases">
        <authorList>
            <person name="Palmer J.M."/>
        </authorList>
    </citation>
    <scope>NUCLEOTIDE SEQUENCE [LARGE SCALE GENOMIC DNA]</scope>
    <source>
        <strain evidence="2 3">DSM 7382</strain>
    </source>
</reference>
<protein>
    <submittedName>
        <fullName evidence="2">Uncharacterized protein</fullName>
    </submittedName>
</protein>
<sequence>MSELQSPQPLYIGHFEAYVPKNIFSLPRARTERTTCLPTTPARKNKTSHLQTPRSERRKHTTTGTGVVSGTPSSHTPRKSYRSTAGGTEFILVYPSNTTRSDNYCSFCSSTQFGVTGVNIGEYLSKRDKPIGPAIPVDLFNQMHMNDMITITFKWPGYETIVRQVEVQFVHDRGLLFHALVMLVQELIHEEYNNCDITLGENWRIGPGGISFDKIWIKGFDKTKQGWIPWLELAI</sequence>
<evidence type="ECO:0000313" key="2">
    <source>
        <dbReference type="EMBL" id="KAK7679573.1"/>
    </source>
</evidence>
<dbReference type="Proteomes" id="UP001385951">
    <property type="component" value="Unassembled WGS sequence"/>
</dbReference>
<gene>
    <name evidence="2" type="ORF">QCA50_017283</name>
</gene>
<name>A0AAW0FF95_9APHY</name>
<dbReference type="AlphaFoldDB" id="A0AAW0FF95"/>
<feature type="region of interest" description="Disordered" evidence="1">
    <location>
        <begin position="38"/>
        <end position="82"/>
    </location>
</feature>
<evidence type="ECO:0000256" key="1">
    <source>
        <dbReference type="SAM" id="MobiDB-lite"/>
    </source>
</evidence>
<proteinExistence type="predicted"/>
<accession>A0AAW0FF95</accession>
<keyword evidence="3" id="KW-1185">Reference proteome</keyword>
<feature type="compositionally biased region" description="Low complexity" evidence="1">
    <location>
        <begin position="62"/>
        <end position="75"/>
    </location>
</feature>
<comment type="caution">
    <text evidence="2">The sequence shown here is derived from an EMBL/GenBank/DDBJ whole genome shotgun (WGS) entry which is preliminary data.</text>
</comment>
<dbReference type="EMBL" id="JASBNA010000057">
    <property type="protein sequence ID" value="KAK7679573.1"/>
    <property type="molecule type" value="Genomic_DNA"/>
</dbReference>
<organism evidence="2 3">
    <name type="scientific">Cerrena zonata</name>
    <dbReference type="NCBI Taxonomy" id="2478898"/>
    <lineage>
        <taxon>Eukaryota</taxon>
        <taxon>Fungi</taxon>
        <taxon>Dikarya</taxon>
        <taxon>Basidiomycota</taxon>
        <taxon>Agaricomycotina</taxon>
        <taxon>Agaricomycetes</taxon>
        <taxon>Polyporales</taxon>
        <taxon>Cerrenaceae</taxon>
        <taxon>Cerrena</taxon>
    </lineage>
</organism>
<evidence type="ECO:0000313" key="3">
    <source>
        <dbReference type="Proteomes" id="UP001385951"/>
    </source>
</evidence>